<gene>
    <name evidence="2" type="primary">LOC141418029</name>
</gene>
<accession>A0AC58L9X1</accession>
<dbReference type="RefSeq" id="XP_073913954.1">
    <property type="nucleotide sequence ID" value="XM_074057853.1"/>
</dbReference>
<organism evidence="1 2">
    <name type="scientific">Castor canadensis</name>
    <name type="common">American beaver</name>
    <dbReference type="NCBI Taxonomy" id="51338"/>
    <lineage>
        <taxon>Eukaryota</taxon>
        <taxon>Metazoa</taxon>
        <taxon>Chordata</taxon>
        <taxon>Craniata</taxon>
        <taxon>Vertebrata</taxon>
        <taxon>Euteleostomi</taxon>
        <taxon>Mammalia</taxon>
        <taxon>Eutheria</taxon>
        <taxon>Euarchontoglires</taxon>
        <taxon>Glires</taxon>
        <taxon>Rodentia</taxon>
        <taxon>Castorimorpha</taxon>
        <taxon>Castoridae</taxon>
        <taxon>Castor</taxon>
    </lineage>
</organism>
<dbReference type="Proteomes" id="UP001732720">
    <property type="component" value="Chromosome 16"/>
</dbReference>
<evidence type="ECO:0000313" key="1">
    <source>
        <dbReference type="Proteomes" id="UP001732720"/>
    </source>
</evidence>
<evidence type="ECO:0000313" key="2">
    <source>
        <dbReference type="RefSeq" id="XP_073913954.1"/>
    </source>
</evidence>
<proteinExistence type="predicted"/>
<name>A0AC58L9X1_CASCN</name>
<keyword evidence="1" id="KW-1185">Reference proteome</keyword>
<protein>
    <submittedName>
        <fullName evidence="2">Sulfotransferase 2A1-like</fullName>
    </submittedName>
</protein>
<sequence length="282" mass="33362">MFDDYLWFEGVPLPSLGFKPEIIRELRDNFVVKDEDIVTLSYPKSGTNWLVEILCLIHTKGDPKWIQSMPIWDRAPWLEAENGFMSLQGMEGPRLITSHLPFQLFPRSFSSSKAKVIYIIRNPRDVSVSGYFFWEKMNICKIAKSWDEYFEWFIQGNVPYGSWFEHIHGWMSMRERKNFLVLSYEELKKDTRGTIEKICKFLRKKLEPEELDLVLKYSSFDAMKENKMSNFSLFLRNDSTILLRKGVTGDWKNHFSEAQVEAFNKTFREKMAGFPPGLFPWE</sequence>
<reference evidence="2" key="1">
    <citation type="submission" date="2025-08" db="UniProtKB">
        <authorList>
            <consortium name="RefSeq"/>
        </authorList>
    </citation>
    <scope>IDENTIFICATION</scope>
</reference>